<protein>
    <submittedName>
        <fullName evidence="1">Gamma tubulin complex Spc97/GCP2 subunit Alp4</fullName>
    </submittedName>
</protein>
<comment type="caution">
    <text evidence="1">The sequence shown here is derived from an EMBL/GenBank/DDBJ whole genome shotgun (WGS) entry which is preliminary data.</text>
</comment>
<proteinExistence type="predicted"/>
<reference evidence="1" key="1">
    <citation type="submission" date="2022-07" db="EMBL/GenBank/DDBJ databases">
        <title>Phylogenomic reconstructions and comparative analyses of Kickxellomycotina fungi.</title>
        <authorList>
            <person name="Reynolds N.K."/>
            <person name="Stajich J.E."/>
            <person name="Barry K."/>
            <person name="Grigoriev I.V."/>
            <person name="Crous P."/>
            <person name="Smith M.E."/>
        </authorList>
    </citation>
    <scope>NUCLEOTIDE SEQUENCE</scope>
    <source>
        <strain evidence="1">NRRL 5244</strain>
    </source>
</reference>
<gene>
    <name evidence="1" type="primary">alp4</name>
    <name evidence="1" type="ORF">FBU59_006605</name>
</gene>
<dbReference type="Proteomes" id="UP001150603">
    <property type="component" value="Unassembled WGS sequence"/>
</dbReference>
<name>A0ACC1IZD8_9FUNG</name>
<evidence type="ECO:0000313" key="2">
    <source>
        <dbReference type="Proteomes" id="UP001150603"/>
    </source>
</evidence>
<evidence type="ECO:0000313" key="1">
    <source>
        <dbReference type="EMBL" id="KAJ1931759.1"/>
    </source>
</evidence>
<sequence length="314" mass="35251">MLRRWLHDGVLEKGQRGEFMVTTEALAAEVFLESDASARKVPNFVSVQALTPIFLQPFGNKIVRTGMYLNIVRDCGVDLRKLDRADTDGTVDADQALNGLLNQQRLVEEIEAAYLRANQALMDILLKEGLLFSYFGAVKHYLLFDKADYLGYFLDLAKDELQKNVHMVSLNKLQSALELALLNPASVSHDDPLRDHLRVLVESAPLTDLTKSADKSGVSFMGANAAAEHGLIGAEVLALTLRVPFPYSIVLDAVSMRKYKELGRLLLAMRLTEQNLLNMWAMNRRYATPQATDSAGKLRKFAFHRIYTVRHQML</sequence>
<dbReference type="EMBL" id="JANBPW010005846">
    <property type="protein sequence ID" value="KAJ1931759.1"/>
    <property type="molecule type" value="Genomic_DNA"/>
</dbReference>
<organism evidence="1 2">
    <name type="scientific">Linderina macrospora</name>
    <dbReference type="NCBI Taxonomy" id="4868"/>
    <lineage>
        <taxon>Eukaryota</taxon>
        <taxon>Fungi</taxon>
        <taxon>Fungi incertae sedis</taxon>
        <taxon>Zoopagomycota</taxon>
        <taxon>Kickxellomycotina</taxon>
        <taxon>Kickxellomycetes</taxon>
        <taxon>Kickxellales</taxon>
        <taxon>Kickxellaceae</taxon>
        <taxon>Linderina</taxon>
    </lineage>
</organism>
<keyword evidence="2" id="KW-1185">Reference proteome</keyword>
<feature type="non-terminal residue" evidence="1">
    <location>
        <position position="314"/>
    </location>
</feature>
<accession>A0ACC1IZD8</accession>